<dbReference type="Gene3D" id="2.40.50.140">
    <property type="entry name" value="Nucleic acid-binding proteins"/>
    <property type="match status" value="1"/>
</dbReference>
<feature type="transmembrane region" description="Helical" evidence="5">
    <location>
        <begin position="48"/>
        <end position="70"/>
    </location>
</feature>
<gene>
    <name evidence="7" type="ORF">Y5S_02998</name>
</gene>
<evidence type="ECO:0000256" key="5">
    <source>
        <dbReference type="SAM" id="Phobius"/>
    </source>
</evidence>
<keyword evidence="4 5" id="KW-0472">Membrane</keyword>
<dbReference type="InterPro" id="IPR012340">
    <property type="entry name" value="NA-bd_OB-fold"/>
</dbReference>
<evidence type="ECO:0000313" key="7">
    <source>
        <dbReference type="EMBL" id="KGD63791.1"/>
    </source>
</evidence>
<dbReference type="InterPro" id="IPR052165">
    <property type="entry name" value="Membrane_assoc_protease"/>
</dbReference>
<name>A0A095SGP8_9GAMM</name>
<dbReference type="Pfam" id="PF01957">
    <property type="entry name" value="NfeD"/>
    <property type="match status" value="1"/>
</dbReference>
<accession>A0A095SGP8</accession>
<evidence type="ECO:0000313" key="8">
    <source>
        <dbReference type="Proteomes" id="UP000029444"/>
    </source>
</evidence>
<dbReference type="EMBL" id="ARXV01000014">
    <property type="protein sequence ID" value="KGD63791.1"/>
    <property type="molecule type" value="Genomic_DNA"/>
</dbReference>
<keyword evidence="2 5" id="KW-0812">Transmembrane</keyword>
<sequence length="149" mass="16358">MPEYSYWIIAGLALVIAEFMVSGLVVIFFGVAALVVGSLKYLGLLDDTVWELTLFAVISLLSLVFVRRFLNDKLMGKERARTGEEDSAGLIGQRATVVAPFTNGSGSVTYRGARWQAQSSQTLEAGQIVRITQHDGLWLTVEPWTDTSD</sequence>
<dbReference type="InterPro" id="IPR002810">
    <property type="entry name" value="NfeD-like_C"/>
</dbReference>
<dbReference type="Proteomes" id="UP000029444">
    <property type="component" value="Unassembled WGS sequence"/>
</dbReference>
<dbReference type="OrthoDB" id="5289056at2"/>
<dbReference type="RefSeq" id="WP_035234140.1">
    <property type="nucleotide sequence ID" value="NZ_ARXV01000014.1"/>
</dbReference>
<comment type="caution">
    <text evidence="7">The sequence shown here is derived from an EMBL/GenBank/DDBJ whole genome shotgun (WGS) entry which is preliminary data.</text>
</comment>
<dbReference type="PANTHER" id="PTHR33507">
    <property type="entry name" value="INNER MEMBRANE PROTEIN YBBJ"/>
    <property type="match status" value="1"/>
</dbReference>
<feature type="domain" description="NfeD-like C-terminal" evidence="6">
    <location>
        <begin position="89"/>
        <end position="143"/>
    </location>
</feature>
<organism evidence="7 8">
    <name type="scientific">Alcanivorax nanhaiticus</name>
    <dbReference type="NCBI Taxonomy" id="1177154"/>
    <lineage>
        <taxon>Bacteria</taxon>
        <taxon>Pseudomonadati</taxon>
        <taxon>Pseudomonadota</taxon>
        <taxon>Gammaproteobacteria</taxon>
        <taxon>Oceanospirillales</taxon>
        <taxon>Alcanivoracaceae</taxon>
        <taxon>Alcanivorax</taxon>
    </lineage>
</organism>
<dbReference type="eggNOG" id="COG1585">
    <property type="taxonomic scope" value="Bacteria"/>
</dbReference>
<proteinExistence type="predicted"/>
<evidence type="ECO:0000256" key="2">
    <source>
        <dbReference type="ARBA" id="ARBA00022692"/>
    </source>
</evidence>
<comment type="subcellular location">
    <subcellularLocation>
        <location evidence="1">Membrane</location>
        <topology evidence="1">Multi-pass membrane protein</topology>
    </subcellularLocation>
</comment>
<dbReference type="AlphaFoldDB" id="A0A095SGP8"/>
<dbReference type="SUPFAM" id="SSF141322">
    <property type="entry name" value="NfeD domain-like"/>
    <property type="match status" value="1"/>
</dbReference>
<evidence type="ECO:0000256" key="1">
    <source>
        <dbReference type="ARBA" id="ARBA00004141"/>
    </source>
</evidence>
<evidence type="ECO:0000259" key="6">
    <source>
        <dbReference type="Pfam" id="PF01957"/>
    </source>
</evidence>
<evidence type="ECO:0000256" key="3">
    <source>
        <dbReference type="ARBA" id="ARBA00022989"/>
    </source>
</evidence>
<dbReference type="STRING" id="1177154.Y5S_02998"/>
<dbReference type="PATRIC" id="fig|1177154.3.peg.3039"/>
<feature type="transmembrane region" description="Helical" evidence="5">
    <location>
        <begin position="7"/>
        <end position="36"/>
    </location>
</feature>
<protein>
    <recommendedName>
        <fullName evidence="6">NfeD-like C-terminal domain-containing protein</fullName>
    </recommendedName>
</protein>
<dbReference type="PANTHER" id="PTHR33507:SF3">
    <property type="entry name" value="INNER MEMBRANE PROTEIN YBBJ"/>
    <property type="match status" value="1"/>
</dbReference>
<keyword evidence="3 5" id="KW-1133">Transmembrane helix</keyword>
<dbReference type="GO" id="GO:0005886">
    <property type="term" value="C:plasma membrane"/>
    <property type="evidence" value="ECO:0007669"/>
    <property type="project" value="TreeGrafter"/>
</dbReference>
<reference evidence="7 8" key="1">
    <citation type="submission" date="2012-09" db="EMBL/GenBank/DDBJ databases">
        <title>Genome Sequence of alkane-degrading Bacterium Alcanivorax sp. 19-m-6.</title>
        <authorList>
            <person name="Lai Q."/>
            <person name="Shao Z."/>
        </authorList>
    </citation>
    <scope>NUCLEOTIDE SEQUENCE [LARGE SCALE GENOMIC DNA]</scope>
    <source>
        <strain evidence="7 8">19-m-6</strain>
    </source>
</reference>
<keyword evidence="8" id="KW-1185">Reference proteome</keyword>
<evidence type="ECO:0000256" key="4">
    <source>
        <dbReference type="ARBA" id="ARBA00023136"/>
    </source>
</evidence>